<evidence type="ECO:0000313" key="2">
    <source>
        <dbReference type="Proteomes" id="UP000283634"/>
    </source>
</evidence>
<dbReference type="Proteomes" id="UP000283634">
    <property type="component" value="Unassembled WGS sequence"/>
</dbReference>
<dbReference type="RefSeq" id="XP_029234682.1">
    <property type="nucleotide sequence ID" value="XM_029385450.1"/>
</dbReference>
<comment type="caution">
    <text evidence="1">The sequence shown here is derived from an EMBL/GenBank/DDBJ whole genome shotgun (WGS) entry which is preliminary data.</text>
</comment>
<gene>
    <name evidence="1" type="ORF">TraAM80_08715</name>
</gene>
<dbReference type="AlphaFoldDB" id="A0A422MZ58"/>
<dbReference type="EMBL" id="MKGL01000456">
    <property type="protein sequence ID" value="RNE98518.1"/>
    <property type="molecule type" value="Genomic_DNA"/>
</dbReference>
<protein>
    <submittedName>
        <fullName evidence="1">Uncharacterized protein</fullName>
    </submittedName>
</protein>
<reference evidence="1 2" key="1">
    <citation type="journal article" date="2018" name="BMC Genomics">
        <title>Genomic comparison of Trypanosoma conorhini and Trypanosoma rangeli to Trypanosoma cruzi strains of high and low virulence.</title>
        <authorList>
            <person name="Bradwell K.R."/>
            <person name="Koparde V.N."/>
            <person name="Matveyev A.V."/>
            <person name="Serrano M.G."/>
            <person name="Alves J.M."/>
            <person name="Parikh H."/>
            <person name="Huang B."/>
            <person name="Lee V."/>
            <person name="Espinosa-Alvarez O."/>
            <person name="Ortiz P.A."/>
            <person name="Costa-Martins A.G."/>
            <person name="Teixeira M.M."/>
            <person name="Buck G.A."/>
        </authorList>
    </citation>
    <scope>NUCLEOTIDE SEQUENCE [LARGE SCALE GENOMIC DNA]</scope>
    <source>
        <strain evidence="1 2">AM80</strain>
    </source>
</reference>
<sequence>MTLLFPTAGNSPELRCHSSRWEVLRRTHGTLFANLNVLVAGDGSLDSVTAWLTLGVDGIEREELMRRSIGVMERILRASVDEDAYFNRTRHSLPVHVSYDTPVSWILTLAVCVRLTFSTGLATCGLDELFQRLTA</sequence>
<keyword evidence="2" id="KW-1185">Reference proteome</keyword>
<evidence type="ECO:0000313" key="1">
    <source>
        <dbReference type="EMBL" id="RNE98518.1"/>
    </source>
</evidence>
<dbReference type="GeneID" id="40332648"/>
<proteinExistence type="predicted"/>
<accession>A0A422MZ58</accession>
<dbReference type="VEuPathDB" id="TriTrypDB:TRSC58_04747"/>
<organism evidence="1 2">
    <name type="scientific">Trypanosoma rangeli</name>
    <dbReference type="NCBI Taxonomy" id="5698"/>
    <lineage>
        <taxon>Eukaryota</taxon>
        <taxon>Discoba</taxon>
        <taxon>Euglenozoa</taxon>
        <taxon>Kinetoplastea</taxon>
        <taxon>Metakinetoplastina</taxon>
        <taxon>Trypanosomatida</taxon>
        <taxon>Trypanosomatidae</taxon>
        <taxon>Trypanosoma</taxon>
        <taxon>Herpetosoma</taxon>
    </lineage>
</organism>
<name>A0A422MZ58_TRYRA</name>